<proteinExistence type="predicted"/>
<dbReference type="InterPro" id="IPR011006">
    <property type="entry name" value="CheY-like_superfamily"/>
</dbReference>
<dbReference type="Gene3D" id="3.40.50.2300">
    <property type="match status" value="1"/>
</dbReference>
<keyword evidence="9" id="KW-1185">Reference proteome</keyword>
<dbReference type="Pfam" id="PF00196">
    <property type="entry name" value="GerE"/>
    <property type="match status" value="1"/>
</dbReference>
<dbReference type="PANTHER" id="PTHR43214">
    <property type="entry name" value="TWO-COMPONENT RESPONSE REGULATOR"/>
    <property type="match status" value="1"/>
</dbReference>
<evidence type="ECO:0000256" key="1">
    <source>
        <dbReference type="ARBA" id="ARBA00022553"/>
    </source>
</evidence>
<dbReference type="SUPFAM" id="SSF46894">
    <property type="entry name" value="C-terminal effector domain of the bipartite response regulators"/>
    <property type="match status" value="1"/>
</dbReference>
<evidence type="ECO:0000256" key="2">
    <source>
        <dbReference type="ARBA" id="ARBA00023015"/>
    </source>
</evidence>
<evidence type="ECO:0000259" key="6">
    <source>
        <dbReference type="PROSITE" id="PS50043"/>
    </source>
</evidence>
<evidence type="ECO:0000313" key="8">
    <source>
        <dbReference type="EMBL" id="GAA1562384.1"/>
    </source>
</evidence>
<dbReference type="PROSITE" id="PS50110">
    <property type="entry name" value="RESPONSE_REGULATORY"/>
    <property type="match status" value="1"/>
</dbReference>
<dbReference type="InterPro" id="IPR039420">
    <property type="entry name" value="WalR-like"/>
</dbReference>
<dbReference type="SUPFAM" id="SSF52172">
    <property type="entry name" value="CheY-like"/>
    <property type="match status" value="1"/>
</dbReference>
<dbReference type="InterPro" id="IPR058245">
    <property type="entry name" value="NreC/VraR/RcsB-like_REC"/>
</dbReference>
<dbReference type="InterPro" id="IPR001789">
    <property type="entry name" value="Sig_transdc_resp-reg_receiver"/>
</dbReference>
<keyword evidence="4" id="KW-0804">Transcription</keyword>
<dbReference type="CDD" id="cd06170">
    <property type="entry name" value="LuxR_C_like"/>
    <property type="match status" value="1"/>
</dbReference>
<evidence type="ECO:0000256" key="5">
    <source>
        <dbReference type="PROSITE-ProRule" id="PRU00169"/>
    </source>
</evidence>
<dbReference type="InterPro" id="IPR016032">
    <property type="entry name" value="Sig_transdc_resp-reg_C-effctor"/>
</dbReference>
<feature type="domain" description="HTH luxR-type" evidence="6">
    <location>
        <begin position="160"/>
        <end position="230"/>
    </location>
</feature>
<dbReference type="InterPro" id="IPR000792">
    <property type="entry name" value="Tscrpt_reg_LuxR_C"/>
</dbReference>
<evidence type="ECO:0000256" key="4">
    <source>
        <dbReference type="ARBA" id="ARBA00023163"/>
    </source>
</evidence>
<evidence type="ECO:0000256" key="3">
    <source>
        <dbReference type="ARBA" id="ARBA00023125"/>
    </source>
</evidence>
<keyword evidence="2" id="KW-0805">Transcription regulation</keyword>
<keyword evidence="1 5" id="KW-0597">Phosphoprotein</keyword>
<keyword evidence="3" id="KW-0238">DNA-binding</keyword>
<feature type="modified residue" description="4-aspartylphosphate" evidence="5">
    <location>
        <position position="68"/>
    </location>
</feature>
<protein>
    <submittedName>
        <fullName evidence="8">Response regulator transcription factor</fullName>
    </submittedName>
</protein>
<accession>A0ABN2CRA3</accession>
<dbReference type="SMART" id="SM00448">
    <property type="entry name" value="REC"/>
    <property type="match status" value="1"/>
</dbReference>
<dbReference type="Proteomes" id="UP001501705">
    <property type="component" value="Unassembled WGS sequence"/>
</dbReference>
<evidence type="ECO:0000313" key="9">
    <source>
        <dbReference type="Proteomes" id="UP001501705"/>
    </source>
</evidence>
<organism evidence="8 9">
    <name type="scientific">Kribbella hippodromi</name>
    <dbReference type="NCBI Taxonomy" id="434347"/>
    <lineage>
        <taxon>Bacteria</taxon>
        <taxon>Bacillati</taxon>
        <taxon>Actinomycetota</taxon>
        <taxon>Actinomycetes</taxon>
        <taxon>Propionibacteriales</taxon>
        <taxon>Kribbellaceae</taxon>
        <taxon>Kribbella</taxon>
    </lineage>
</organism>
<evidence type="ECO:0000259" key="7">
    <source>
        <dbReference type="PROSITE" id="PS50110"/>
    </source>
</evidence>
<dbReference type="Pfam" id="PF00072">
    <property type="entry name" value="Response_reg"/>
    <property type="match status" value="1"/>
</dbReference>
<gene>
    <name evidence="8" type="ORF">GCM10009804_18840</name>
</gene>
<dbReference type="EMBL" id="BAAAPH010000005">
    <property type="protein sequence ID" value="GAA1562384.1"/>
    <property type="molecule type" value="Genomic_DNA"/>
</dbReference>
<dbReference type="CDD" id="cd17535">
    <property type="entry name" value="REC_NarL-like"/>
    <property type="match status" value="1"/>
</dbReference>
<dbReference type="PROSITE" id="PS50043">
    <property type="entry name" value="HTH_LUXR_2"/>
    <property type="match status" value="1"/>
</dbReference>
<comment type="caution">
    <text evidence="8">The sequence shown here is derived from an EMBL/GenBank/DDBJ whole genome shotgun (WGS) entry which is preliminary data.</text>
</comment>
<feature type="domain" description="Response regulatory" evidence="7">
    <location>
        <begin position="18"/>
        <end position="138"/>
    </location>
</feature>
<dbReference type="SMART" id="SM00421">
    <property type="entry name" value="HTH_LUXR"/>
    <property type="match status" value="1"/>
</dbReference>
<dbReference type="PANTHER" id="PTHR43214:SF24">
    <property type="entry name" value="TRANSCRIPTIONAL REGULATORY PROTEIN NARL-RELATED"/>
    <property type="match status" value="1"/>
</dbReference>
<reference evidence="8 9" key="1">
    <citation type="journal article" date="2019" name="Int. J. Syst. Evol. Microbiol.">
        <title>The Global Catalogue of Microorganisms (GCM) 10K type strain sequencing project: providing services to taxonomists for standard genome sequencing and annotation.</title>
        <authorList>
            <consortium name="The Broad Institute Genomics Platform"/>
            <consortium name="The Broad Institute Genome Sequencing Center for Infectious Disease"/>
            <person name="Wu L."/>
            <person name="Ma J."/>
        </authorList>
    </citation>
    <scope>NUCLEOTIDE SEQUENCE [LARGE SCALE GENOMIC DNA]</scope>
    <source>
        <strain evidence="8 9">JCM 15572</strain>
    </source>
</reference>
<name>A0ABN2CRA3_9ACTN</name>
<sequence length="230" mass="24937">MDESAELNGVTGETERMRVVIAEDSVLLREGIVRLLEEQHCTVVAAVGDGDSLLKAVELHRPEVCVVDVRMPPTFTDEGLRAALVIREQYAEVGVLVLSQYVEERYASELIGGNPGGVGYLLKDRVADVDQFIDGLRRVAGGGAALDPEVISQLLVRSRQSDPLAVLSPREQDVLRSMAEGKSNAGIAQALVVGEGAVEKHISNIFMKLQLAPTDGEHRRVLAVLKYLET</sequence>
<dbReference type="PRINTS" id="PR00038">
    <property type="entry name" value="HTHLUXR"/>
</dbReference>